<comment type="catalytic activity">
    <reaction evidence="10 11">
        <text>7-carboxy-7-carbaguanine + NH4(+) + 2 ATP = 7-cyano-7-carbaguanine + 2 AMP + 2 diphosphate + 2 H(+)</text>
        <dbReference type="Rhea" id="RHEA:27982"/>
        <dbReference type="ChEBI" id="CHEBI:15378"/>
        <dbReference type="ChEBI" id="CHEBI:28938"/>
        <dbReference type="ChEBI" id="CHEBI:30616"/>
        <dbReference type="ChEBI" id="CHEBI:33019"/>
        <dbReference type="ChEBI" id="CHEBI:45075"/>
        <dbReference type="ChEBI" id="CHEBI:61036"/>
        <dbReference type="ChEBI" id="CHEBI:456215"/>
        <dbReference type="EC" id="6.3.4.20"/>
    </reaction>
</comment>
<keyword evidence="4 11" id="KW-0547">Nucleotide-binding</keyword>
<evidence type="ECO:0000256" key="6">
    <source>
        <dbReference type="ARBA" id="ARBA00022833"/>
    </source>
</evidence>
<name>A0A4Z0V761_9BACT</name>
<dbReference type="EMBL" id="SJSA01000001">
    <property type="protein sequence ID" value="TGG39625.1"/>
    <property type="molecule type" value="Genomic_DNA"/>
</dbReference>
<evidence type="ECO:0000256" key="7">
    <source>
        <dbReference type="ARBA" id="ARBA00022840"/>
    </source>
</evidence>
<dbReference type="InterPro" id="IPR014729">
    <property type="entry name" value="Rossmann-like_a/b/a_fold"/>
</dbReference>
<feature type="binding site" evidence="11">
    <location>
        <position position="185"/>
    </location>
    <ligand>
        <name>Zn(2+)</name>
        <dbReference type="ChEBI" id="CHEBI:29105"/>
    </ligand>
</feature>
<dbReference type="GO" id="GO:0016879">
    <property type="term" value="F:ligase activity, forming carbon-nitrogen bonds"/>
    <property type="evidence" value="ECO:0007669"/>
    <property type="project" value="UniProtKB-UniRule"/>
</dbReference>
<dbReference type="UniPathway" id="UPA00391"/>
<proteinExistence type="inferred from homology"/>
<evidence type="ECO:0000256" key="1">
    <source>
        <dbReference type="ARBA" id="ARBA00005061"/>
    </source>
</evidence>
<dbReference type="GO" id="GO:0005524">
    <property type="term" value="F:ATP binding"/>
    <property type="evidence" value="ECO:0007669"/>
    <property type="project" value="UniProtKB-UniRule"/>
</dbReference>
<evidence type="ECO:0000313" key="12">
    <source>
        <dbReference type="EMBL" id="TGG39625.1"/>
    </source>
</evidence>
<dbReference type="Proteomes" id="UP000297635">
    <property type="component" value="Unassembled WGS sequence"/>
</dbReference>
<comment type="function">
    <text evidence="11">Catalyzes the ATP-dependent conversion of 7-carboxy-7-deazaguanine (CDG) to 7-cyano-7-deazaguanine (preQ(0)).</text>
</comment>
<keyword evidence="5 11" id="KW-0671">Queuosine biosynthesis</keyword>
<evidence type="ECO:0000256" key="4">
    <source>
        <dbReference type="ARBA" id="ARBA00022741"/>
    </source>
</evidence>
<feature type="binding site" evidence="11">
    <location>
        <position position="196"/>
    </location>
    <ligand>
        <name>Zn(2+)</name>
        <dbReference type="ChEBI" id="CHEBI:29105"/>
    </ligand>
</feature>
<sequence length="216" mass="23758">MQGKEYLLVLSGGMDSVTMLYDYRERIAAAVTFQYGSNHNRREAHYARLNCERLGIEWIEIDLTFMASHFSSSLLEGADAIPEGSYDDENMKSTVVPFRNGIMLAVAAGLAESRGLAGVMIANHSGDHAIYPDCRPEFIRSMGAAIADGTYEHLELFAPYTSLSKGEIARRGKELGVDYSLTYSCYKGGEKHCGKCGTCVERAEALRYAGIVLNDD</sequence>
<dbReference type="InterPro" id="IPR018317">
    <property type="entry name" value="QueC"/>
</dbReference>
<dbReference type="RefSeq" id="WP_135470325.1">
    <property type="nucleotide sequence ID" value="NZ_CASJDB010000057.1"/>
</dbReference>
<evidence type="ECO:0000313" key="13">
    <source>
        <dbReference type="Proteomes" id="UP000297635"/>
    </source>
</evidence>
<keyword evidence="6 11" id="KW-0862">Zinc</keyword>
<comment type="caution">
    <text evidence="12">The sequence shown here is derived from an EMBL/GenBank/DDBJ whole genome shotgun (WGS) entry which is preliminary data.</text>
</comment>
<keyword evidence="7 11" id="KW-0067">ATP-binding</keyword>
<dbReference type="HAMAP" id="MF_01633">
    <property type="entry name" value="QueC"/>
    <property type="match status" value="1"/>
</dbReference>
<dbReference type="PANTHER" id="PTHR42914">
    <property type="entry name" value="7-CYANO-7-DEAZAGUANINE SYNTHASE"/>
    <property type="match status" value="1"/>
</dbReference>
<feature type="binding site" evidence="11">
    <location>
        <begin position="10"/>
        <end position="20"/>
    </location>
    <ligand>
        <name>ATP</name>
        <dbReference type="ChEBI" id="CHEBI:30616"/>
    </ligand>
</feature>
<feature type="binding site" evidence="11">
    <location>
        <position position="193"/>
    </location>
    <ligand>
        <name>Zn(2+)</name>
        <dbReference type="ChEBI" id="CHEBI:29105"/>
    </ligand>
</feature>
<accession>A0A4Z0V761</accession>
<dbReference type="SUPFAM" id="SSF52402">
    <property type="entry name" value="Adenine nucleotide alpha hydrolases-like"/>
    <property type="match status" value="1"/>
</dbReference>
<reference evidence="12 13" key="1">
    <citation type="submission" date="2019-02" db="EMBL/GenBank/DDBJ databases">
        <title>Isolation and identification of novel species under the genus Muribaculum.</title>
        <authorList>
            <person name="Miyake S."/>
            <person name="Ding Y."/>
            <person name="Low A."/>
            <person name="Soh M."/>
            <person name="Seedorf H."/>
        </authorList>
    </citation>
    <scope>NUCLEOTIDE SEQUENCE [LARGE SCALE GENOMIC DNA]</scope>
    <source>
        <strain evidence="12 13">TLL-A3</strain>
    </source>
</reference>
<evidence type="ECO:0000256" key="10">
    <source>
        <dbReference type="ARBA" id="ARBA00047890"/>
    </source>
</evidence>
<dbReference type="GO" id="GO:0008616">
    <property type="term" value="P:tRNA queuosine(34) biosynthetic process"/>
    <property type="evidence" value="ECO:0007669"/>
    <property type="project" value="UniProtKB-UniRule"/>
</dbReference>
<keyword evidence="2 11" id="KW-0436">Ligase</keyword>
<feature type="binding site" evidence="11">
    <location>
        <position position="199"/>
    </location>
    <ligand>
        <name>Zn(2+)</name>
        <dbReference type="ChEBI" id="CHEBI:29105"/>
    </ligand>
</feature>
<evidence type="ECO:0000256" key="5">
    <source>
        <dbReference type="ARBA" id="ARBA00022785"/>
    </source>
</evidence>
<comment type="cofactor">
    <cofactor evidence="11">
        <name>Zn(2+)</name>
        <dbReference type="ChEBI" id="CHEBI:29105"/>
    </cofactor>
    <text evidence="11">Binds 1 zinc ion per subunit.</text>
</comment>
<evidence type="ECO:0000256" key="11">
    <source>
        <dbReference type="HAMAP-Rule" id="MF_01633"/>
    </source>
</evidence>
<dbReference type="CDD" id="cd01995">
    <property type="entry name" value="QueC-like"/>
    <property type="match status" value="1"/>
</dbReference>
<evidence type="ECO:0000256" key="2">
    <source>
        <dbReference type="ARBA" id="ARBA00022598"/>
    </source>
</evidence>
<protein>
    <recommendedName>
        <fullName evidence="9 11">7-cyano-7-deazaguanine synthase</fullName>
        <ecNumber evidence="9 11">6.3.4.20</ecNumber>
    </recommendedName>
    <alternativeName>
        <fullName evidence="11">7-cyano-7-carbaguanine synthase</fullName>
    </alternativeName>
    <alternativeName>
        <fullName evidence="11">PreQ(0) synthase</fullName>
    </alternativeName>
    <alternativeName>
        <fullName evidence="11">Queuosine biosynthesis protein QueC</fullName>
    </alternativeName>
</protein>
<evidence type="ECO:0000256" key="3">
    <source>
        <dbReference type="ARBA" id="ARBA00022723"/>
    </source>
</evidence>
<dbReference type="Pfam" id="PF06508">
    <property type="entry name" value="QueC"/>
    <property type="match status" value="1"/>
</dbReference>
<organism evidence="12 13">
    <name type="scientific">Duncaniella freteri</name>
    <dbReference type="NCBI Taxonomy" id="2530391"/>
    <lineage>
        <taxon>Bacteria</taxon>
        <taxon>Pseudomonadati</taxon>
        <taxon>Bacteroidota</taxon>
        <taxon>Bacteroidia</taxon>
        <taxon>Bacteroidales</taxon>
        <taxon>Muribaculaceae</taxon>
        <taxon>Duncaniella</taxon>
    </lineage>
</organism>
<dbReference type="PIRSF" id="PIRSF006293">
    <property type="entry name" value="ExsB"/>
    <property type="match status" value="1"/>
</dbReference>
<comment type="pathway">
    <text evidence="1 11">Purine metabolism; 7-cyano-7-deazaguanine biosynthesis.</text>
</comment>
<dbReference type="AlphaFoldDB" id="A0A4Z0V761"/>
<evidence type="ECO:0000256" key="9">
    <source>
        <dbReference type="ARBA" id="ARBA00039149"/>
    </source>
</evidence>
<comment type="similarity">
    <text evidence="8 11">Belongs to the QueC family.</text>
</comment>
<dbReference type="EC" id="6.3.4.20" evidence="9 11"/>
<dbReference type="GO" id="GO:0008270">
    <property type="term" value="F:zinc ion binding"/>
    <property type="evidence" value="ECO:0007669"/>
    <property type="project" value="UniProtKB-UniRule"/>
</dbReference>
<dbReference type="NCBIfam" id="TIGR00364">
    <property type="entry name" value="7-cyano-7-deazaguanine synthase QueC"/>
    <property type="match status" value="1"/>
</dbReference>
<evidence type="ECO:0000256" key="8">
    <source>
        <dbReference type="ARBA" id="ARBA00037993"/>
    </source>
</evidence>
<keyword evidence="13" id="KW-1185">Reference proteome</keyword>
<dbReference type="PANTHER" id="PTHR42914:SF1">
    <property type="entry name" value="7-CYANO-7-DEAZAGUANINE SYNTHASE"/>
    <property type="match status" value="1"/>
</dbReference>
<dbReference type="GeneID" id="82148645"/>
<keyword evidence="3 11" id="KW-0479">Metal-binding</keyword>
<dbReference type="Gene3D" id="3.40.50.620">
    <property type="entry name" value="HUPs"/>
    <property type="match status" value="1"/>
</dbReference>
<gene>
    <name evidence="11 12" type="primary">queC</name>
    <name evidence="12" type="ORF">EZ315_02500</name>
</gene>